<dbReference type="InterPro" id="IPR036689">
    <property type="entry name" value="ESAT-6-like_sf"/>
</dbReference>
<dbReference type="Proteomes" id="UP000730482">
    <property type="component" value="Unassembled WGS sequence"/>
</dbReference>
<name>A0ABS5L5J6_9ACTN</name>
<dbReference type="RefSeq" id="WP_212020328.1">
    <property type="nucleotide sequence ID" value="NZ_JAAFYZ010000269.1"/>
</dbReference>
<protein>
    <submittedName>
        <fullName evidence="1">WXG100 family type VII secretion target</fullName>
    </submittedName>
</protein>
<dbReference type="InterPro" id="IPR010310">
    <property type="entry name" value="T7SS_ESAT-6-like"/>
</dbReference>
<evidence type="ECO:0000313" key="2">
    <source>
        <dbReference type="Proteomes" id="UP000730482"/>
    </source>
</evidence>
<proteinExistence type="predicted"/>
<reference evidence="1 2" key="1">
    <citation type="submission" date="2020-02" db="EMBL/GenBank/DDBJ databases">
        <title>Acidophilic actinobacteria isolated from forest soil.</title>
        <authorList>
            <person name="Golinska P."/>
        </authorList>
    </citation>
    <scope>NUCLEOTIDE SEQUENCE [LARGE SCALE GENOMIC DNA]</scope>
    <source>
        <strain evidence="1 2">NL8</strain>
    </source>
</reference>
<sequence>MATYTVNMSNVQEIATQMGAISKYIQNLLTELDDGTKQNLAEWTSDAQQAYAVAKAIWDQKAQDMAVQAVAAQNSLSQINDTYANAEYQGLGLWSR</sequence>
<evidence type="ECO:0000313" key="1">
    <source>
        <dbReference type="EMBL" id="MBS2553608.1"/>
    </source>
</evidence>
<dbReference type="Gene3D" id="1.10.287.1060">
    <property type="entry name" value="ESAT-6-like"/>
    <property type="match status" value="1"/>
</dbReference>
<accession>A0ABS5L5J6</accession>
<gene>
    <name evidence="1" type="ORF">KGQ19_42830</name>
</gene>
<organism evidence="1 2">
    <name type="scientific">Catenulispora pinistramenti</name>
    <dbReference type="NCBI Taxonomy" id="2705254"/>
    <lineage>
        <taxon>Bacteria</taxon>
        <taxon>Bacillati</taxon>
        <taxon>Actinomycetota</taxon>
        <taxon>Actinomycetes</taxon>
        <taxon>Catenulisporales</taxon>
        <taxon>Catenulisporaceae</taxon>
        <taxon>Catenulispora</taxon>
    </lineage>
</organism>
<keyword evidence="2" id="KW-1185">Reference proteome</keyword>
<comment type="caution">
    <text evidence="1">The sequence shown here is derived from an EMBL/GenBank/DDBJ whole genome shotgun (WGS) entry which is preliminary data.</text>
</comment>
<dbReference type="EMBL" id="JAAFYZ010000269">
    <property type="protein sequence ID" value="MBS2553608.1"/>
    <property type="molecule type" value="Genomic_DNA"/>
</dbReference>
<dbReference type="SUPFAM" id="SSF140453">
    <property type="entry name" value="EsxAB dimer-like"/>
    <property type="match status" value="1"/>
</dbReference>
<dbReference type="Pfam" id="PF06013">
    <property type="entry name" value="WXG100"/>
    <property type="match status" value="1"/>
</dbReference>